<name>U5VYH0_9ACTN</name>
<dbReference type="InterPro" id="IPR052893">
    <property type="entry name" value="TCS_response_regulator"/>
</dbReference>
<organism evidence="3 4">
    <name type="scientific">Actinoplanes friuliensis DSM 7358</name>
    <dbReference type="NCBI Taxonomy" id="1246995"/>
    <lineage>
        <taxon>Bacteria</taxon>
        <taxon>Bacillati</taxon>
        <taxon>Actinomycetota</taxon>
        <taxon>Actinomycetes</taxon>
        <taxon>Micromonosporales</taxon>
        <taxon>Micromonosporaceae</taxon>
        <taxon>Actinoplanes</taxon>
    </lineage>
</organism>
<dbReference type="eggNOG" id="COG0784">
    <property type="taxonomic scope" value="Bacteria"/>
</dbReference>
<dbReference type="EMBL" id="CP006272">
    <property type="protein sequence ID" value="AGZ41827.1"/>
    <property type="molecule type" value="Genomic_DNA"/>
</dbReference>
<evidence type="ECO:0000313" key="4">
    <source>
        <dbReference type="Proteomes" id="UP000017746"/>
    </source>
</evidence>
<proteinExistence type="predicted"/>
<dbReference type="Gene3D" id="3.40.50.2300">
    <property type="match status" value="1"/>
</dbReference>
<reference evidence="3 4" key="1">
    <citation type="journal article" date="2014" name="J. Biotechnol.">
        <title>Complete genome sequence of the actinobacterium Actinoplanes friuliensis HAG 010964, producer of the lipopeptide antibiotic friulimycin.</title>
        <authorList>
            <person name="Ruckert C."/>
            <person name="Szczepanowski R."/>
            <person name="Albersmeier A."/>
            <person name="Goesmann A."/>
            <person name="Fischer N."/>
            <person name="Steinkamper A."/>
            <person name="Puhler A."/>
            <person name="Biener R."/>
            <person name="Schwartz D."/>
            <person name="Kalinowski J."/>
        </authorList>
    </citation>
    <scope>NUCLEOTIDE SEQUENCE [LARGE SCALE GENOMIC DNA]</scope>
    <source>
        <strain evidence="3 4">DSM 7358</strain>
    </source>
</reference>
<dbReference type="PATRIC" id="fig|1246995.3.peg.3598"/>
<accession>U5VYH0</accession>
<dbReference type="PANTHER" id="PTHR44520:SF2">
    <property type="entry name" value="RESPONSE REGULATOR RCP1"/>
    <property type="match status" value="1"/>
</dbReference>
<feature type="modified residue" description="4-aspartylphosphate" evidence="1">
    <location>
        <position position="65"/>
    </location>
</feature>
<dbReference type="HOGENOM" id="CLU_000445_69_17_11"/>
<evidence type="ECO:0000259" key="2">
    <source>
        <dbReference type="PROSITE" id="PS50110"/>
    </source>
</evidence>
<dbReference type="InterPro" id="IPR001789">
    <property type="entry name" value="Sig_transdc_resp-reg_receiver"/>
</dbReference>
<dbReference type="CDD" id="cd17557">
    <property type="entry name" value="REC_Rcp-like"/>
    <property type="match status" value="1"/>
</dbReference>
<dbReference type="GO" id="GO:0000160">
    <property type="term" value="P:phosphorelay signal transduction system"/>
    <property type="evidence" value="ECO:0007669"/>
    <property type="project" value="InterPro"/>
</dbReference>
<dbReference type="InterPro" id="IPR011006">
    <property type="entry name" value="CheY-like_superfamily"/>
</dbReference>
<dbReference type="OrthoDB" id="9793549at2"/>
<feature type="domain" description="Response regulatory" evidence="2">
    <location>
        <begin position="7"/>
        <end position="132"/>
    </location>
</feature>
<keyword evidence="1" id="KW-0597">Phosphoprotein</keyword>
<dbReference type="PROSITE" id="PS50110">
    <property type="entry name" value="RESPONSE_REGULATORY"/>
    <property type="match status" value="1"/>
</dbReference>
<dbReference type="PANTHER" id="PTHR44520">
    <property type="entry name" value="RESPONSE REGULATOR RCP1-RELATED"/>
    <property type="match status" value="1"/>
</dbReference>
<dbReference type="SMART" id="SM00448">
    <property type="entry name" value="REC"/>
    <property type="match status" value="1"/>
</dbReference>
<dbReference type="STRING" id="1246995.AFR_17745"/>
<dbReference type="RefSeq" id="WP_023362127.1">
    <property type="nucleotide sequence ID" value="NC_022657.1"/>
</dbReference>
<dbReference type="Pfam" id="PF00072">
    <property type="entry name" value="Response_reg"/>
    <property type="match status" value="1"/>
</dbReference>
<dbReference type="KEGG" id="afs:AFR_17745"/>
<dbReference type="AlphaFoldDB" id="U5VYH0"/>
<protein>
    <submittedName>
        <fullName evidence="3">Two-component system response regulator</fullName>
    </submittedName>
</protein>
<evidence type="ECO:0000313" key="3">
    <source>
        <dbReference type="EMBL" id="AGZ41827.1"/>
    </source>
</evidence>
<evidence type="ECO:0000256" key="1">
    <source>
        <dbReference type="PROSITE-ProRule" id="PRU00169"/>
    </source>
</evidence>
<dbReference type="Proteomes" id="UP000017746">
    <property type="component" value="Chromosome"/>
</dbReference>
<gene>
    <name evidence="3" type="ORF">AFR_17745</name>
</gene>
<sequence>MAHQEIDILLVEDDPGDVLLTREAFADHKVRNRLVVVGDGRQALRYLRREGPFEDARPPGLILLDLTLPGLDGRDLLTRLADDPVLCAIPVVVLTNSLAERDILRARQLRTAGYIVKPVDFHRLVEVVREVEGLAMQVVRVSAGQRT</sequence>
<dbReference type="SUPFAM" id="SSF52172">
    <property type="entry name" value="CheY-like"/>
    <property type="match status" value="1"/>
</dbReference>
<keyword evidence="4" id="KW-1185">Reference proteome</keyword>